<gene>
    <name evidence="8" type="ORF">CP982_19040</name>
    <name evidence="7" type="ORF">FHS40_005923</name>
</gene>
<reference evidence="7 10" key="2">
    <citation type="submission" date="2020-08" db="EMBL/GenBank/DDBJ databases">
        <title>Genomic Encyclopedia of Type Strains, Phase III (KMG-III): the genomes of soil and plant-associated and newly described type strains.</title>
        <authorList>
            <person name="Whitman W."/>
        </authorList>
    </citation>
    <scope>NUCLEOTIDE SEQUENCE [LARGE SCALE GENOMIC DNA]</scope>
    <source>
        <strain evidence="7 10">CECT 3146</strain>
    </source>
</reference>
<feature type="DNA-binding region" description="H-T-H motif" evidence="4">
    <location>
        <begin position="52"/>
        <end position="71"/>
    </location>
</feature>
<evidence type="ECO:0000256" key="5">
    <source>
        <dbReference type="SAM" id="MobiDB-lite"/>
    </source>
</evidence>
<dbReference type="Proteomes" id="UP000549009">
    <property type="component" value="Unassembled WGS sequence"/>
</dbReference>
<feature type="region of interest" description="Disordered" evidence="5">
    <location>
        <begin position="1"/>
        <end position="27"/>
    </location>
</feature>
<reference evidence="8 9" key="1">
    <citation type="submission" date="2017-09" db="EMBL/GenBank/DDBJ databases">
        <authorList>
            <person name="Lee N."/>
            <person name="Cho B.-K."/>
        </authorList>
    </citation>
    <scope>NUCLEOTIDE SEQUENCE [LARGE SCALE GENOMIC DNA]</scope>
    <source>
        <strain evidence="8 9">ATCC 27465</strain>
    </source>
</reference>
<dbReference type="OrthoDB" id="3818006at2"/>
<dbReference type="PROSITE" id="PS50977">
    <property type="entry name" value="HTH_TETR_2"/>
    <property type="match status" value="1"/>
</dbReference>
<keyword evidence="1" id="KW-0805">Transcription regulation</keyword>
<sequence length="245" mass="26551">MAARRGGGGDGPGLVWDRPEPPDRPAPSALSRYRIVAAAIRIADADGLAAVSIRKVAAELNAGPMRMYTYLSTKEELLDLMADAVYGEIPLPRGAGQDWREALRTLAERTRRAARRHEWFADLLGGRPLLGPNALAHLEASLAALAGAPGFEDIDTVVRVRDAVNAYVIGAIRNEITERRAERDTGLDKEQWQLASSEYLNRVIAGGRHPMLAKVVRDAGDRDADAKFDTGLEYLFDGIAARLGG</sequence>
<proteinExistence type="predicted"/>
<dbReference type="EMBL" id="JACHJD010000010">
    <property type="protein sequence ID" value="MBB5106810.1"/>
    <property type="molecule type" value="Genomic_DNA"/>
</dbReference>
<evidence type="ECO:0000256" key="4">
    <source>
        <dbReference type="PROSITE-ProRule" id="PRU00335"/>
    </source>
</evidence>
<evidence type="ECO:0000259" key="6">
    <source>
        <dbReference type="PROSITE" id="PS50977"/>
    </source>
</evidence>
<accession>A0A5P2XB98</accession>
<dbReference type="KEGG" id="sspb:CP982_19040"/>
<dbReference type="Pfam" id="PF02909">
    <property type="entry name" value="TetR_C_1"/>
    <property type="match status" value="1"/>
</dbReference>
<evidence type="ECO:0000313" key="7">
    <source>
        <dbReference type="EMBL" id="MBB5106810.1"/>
    </source>
</evidence>
<organism evidence="8 9">
    <name type="scientific">Streptomyces spectabilis</name>
    <dbReference type="NCBI Taxonomy" id="68270"/>
    <lineage>
        <taxon>Bacteria</taxon>
        <taxon>Bacillati</taxon>
        <taxon>Actinomycetota</taxon>
        <taxon>Actinomycetes</taxon>
        <taxon>Kitasatosporales</taxon>
        <taxon>Streptomycetaceae</taxon>
        <taxon>Streptomyces</taxon>
    </lineage>
</organism>
<dbReference type="EMBL" id="CP023690">
    <property type="protein sequence ID" value="QEV60559.1"/>
    <property type="molecule type" value="Genomic_DNA"/>
</dbReference>
<keyword evidence="2 4" id="KW-0238">DNA-binding</keyword>
<dbReference type="SUPFAM" id="SSF46689">
    <property type="entry name" value="Homeodomain-like"/>
    <property type="match status" value="1"/>
</dbReference>
<dbReference type="GO" id="GO:0000976">
    <property type="term" value="F:transcription cis-regulatory region binding"/>
    <property type="evidence" value="ECO:0007669"/>
    <property type="project" value="TreeGrafter"/>
</dbReference>
<dbReference type="Proteomes" id="UP000326505">
    <property type="component" value="Chromosome"/>
</dbReference>
<evidence type="ECO:0000313" key="9">
    <source>
        <dbReference type="Proteomes" id="UP000326505"/>
    </source>
</evidence>
<dbReference type="AlphaFoldDB" id="A0A5P2XB98"/>
<dbReference type="PANTHER" id="PTHR30055:SF151">
    <property type="entry name" value="TRANSCRIPTIONAL REGULATORY PROTEIN"/>
    <property type="match status" value="1"/>
</dbReference>
<dbReference type="Gene3D" id="1.10.10.60">
    <property type="entry name" value="Homeodomain-like"/>
    <property type="match status" value="1"/>
</dbReference>
<dbReference type="InterPro" id="IPR001647">
    <property type="entry name" value="HTH_TetR"/>
</dbReference>
<protein>
    <submittedName>
        <fullName evidence="7">AcrR family transcriptional regulator</fullName>
    </submittedName>
    <submittedName>
        <fullName evidence="8">TetR family transcriptional regulator</fullName>
    </submittedName>
</protein>
<evidence type="ECO:0000256" key="1">
    <source>
        <dbReference type="ARBA" id="ARBA00023015"/>
    </source>
</evidence>
<keyword evidence="10" id="KW-1185">Reference proteome</keyword>
<dbReference type="InterPro" id="IPR004111">
    <property type="entry name" value="Repressor_TetR_C"/>
</dbReference>
<dbReference type="SUPFAM" id="SSF48498">
    <property type="entry name" value="Tetracyclin repressor-like, C-terminal domain"/>
    <property type="match status" value="1"/>
</dbReference>
<dbReference type="RefSeq" id="WP_150511646.1">
    <property type="nucleotide sequence ID" value="NZ_BMSQ01000018.1"/>
</dbReference>
<keyword evidence="3" id="KW-0804">Transcription</keyword>
<feature type="domain" description="HTH tetR-type" evidence="6">
    <location>
        <begin position="29"/>
        <end position="89"/>
    </location>
</feature>
<name>A0A5P2XB98_STRST</name>
<dbReference type="GO" id="GO:0003700">
    <property type="term" value="F:DNA-binding transcription factor activity"/>
    <property type="evidence" value="ECO:0007669"/>
    <property type="project" value="TreeGrafter"/>
</dbReference>
<dbReference type="Gene3D" id="1.10.357.10">
    <property type="entry name" value="Tetracycline Repressor, domain 2"/>
    <property type="match status" value="1"/>
</dbReference>
<dbReference type="InterPro" id="IPR050109">
    <property type="entry name" value="HTH-type_TetR-like_transc_reg"/>
</dbReference>
<dbReference type="InterPro" id="IPR036271">
    <property type="entry name" value="Tet_transcr_reg_TetR-rel_C_sf"/>
</dbReference>
<evidence type="ECO:0000313" key="8">
    <source>
        <dbReference type="EMBL" id="QEV60559.1"/>
    </source>
</evidence>
<evidence type="ECO:0000313" key="10">
    <source>
        <dbReference type="Proteomes" id="UP000549009"/>
    </source>
</evidence>
<dbReference type="PANTHER" id="PTHR30055">
    <property type="entry name" value="HTH-TYPE TRANSCRIPTIONAL REGULATOR RUTR"/>
    <property type="match status" value="1"/>
</dbReference>
<feature type="compositionally biased region" description="Gly residues" evidence="5">
    <location>
        <begin position="1"/>
        <end position="12"/>
    </location>
</feature>
<evidence type="ECO:0000256" key="3">
    <source>
        <dbReference type="ARBA" id="ARBA00023163"/>
    </source>
</evidence>
<evidence type="ECO:0000256" key="2">
    <source>
        <dbReference type="ARBA" id="ARBA00023125"/>
    </source>
</evidence>
<dbReference type="InterPro" id="IPR009057">
    <property type="entry name" value="Homeodomain-like_sf"/>
</dbReference>
<dbReference type="GO" id="GO:0045892">
    <property type="term" value="P:negative regulation of DNA-templated transcription"/>
    <property type="evidence" value="ECO:0007669"/>
    <property type="project" value="InterPro"/>
</dbReference>